<evidence type="ECO:0000256" key="5">
    <source>
        <dbReference type="ARBA" id="ARBA00022786"/>
    </source>
</evidence>
<dbReference type="Proteomes" id="UP000001460">
    <property type="component" value="Unassembled WGS sequence"/>
</dbReference>
<dbReference type="InterPro" id="IPR000594">
    <property type="entry name" value="ThiF_NAD_FAD-bd"/>
</dbReference>
<dbReference type="Gene3D" id="3.40.50.720">
    <property type="entry name" value="NAD(P)-binding Rossmann-like Domain"/>
    <property type="match status" value="1"/>
</dbReference>
<dbReference type="GO" id="GO:0005829">
    <property type="term" value="C:cytosol"/>
    <property type="evidence" value="ECO:0007669"/>
    <property type="project" value="TreeGrafter"/>
</dbReference>
<dbReference type="Pfam" id="PF00899">
    <property type="entry name" value="ThiF"/>
    <property type="match status" value="1"/>
</dbReference>
<keyword evidence="3" id="KW-0479">Metal-binding</keyword>
<keyword evidence="6" id="KW-0862">Zinc</keyword>
<dbReference type="SUPFAM" id="SSF69572">
    <property type="entry name" value="Activating enzymes of the ubiquitin-like proteins"/>
    <property type="match status" value="1"/>
</dbReference>
<organism evidence="9 10">
    <name type="scientific">Cryptosporidium muris (strain RN66)</name>
    <dbReference type="NCBI Taxonomy" id="441375"/>
    <lineage>
        <taxon>Eukaryota</taxon>
        <taxon>Sar</taxon>
        <taxon>Alveolata</taxon>
        <taxon>Apicomplexa</taxon>
        <taxon>Conoidasida</taxon>
        <taxon>Coccidia</taxon>
        <taxon>Eucoccidiorida</taxon>
        <taxon>Eimeriorina</taxon>
        <taxon>Cryptosporidiidae</taxon>
        <taxon>Cryptosporidium</taxon>
    </lineage>
</organism>
<evidence type="ECO:0000256" key="4">
    <source>
        <dbReference type="ARBA" id="ARBA00022741"/>
    </source>
</evidence>
<dbReference type="GeneID" id="6995434"/>
<evidence type="ECO:0000256" key="7">
    <source>
        <dbReference type="ARBA" id="ARBA00022840"/>
    </source>
</evidence>
<keyword evidence="5" id="KW-0833">Ubl conjugation pathway</keyword>
<accession>B6ACQ3</accession>
<dbReference type="GO" id="GO:0071566">
    <property type="term" value="F:UFM1 activating enzyme activity"/>
    <property type="evidence" value="ECO:0007669"/>
    <property type="project" value="TreeGrafter"/>
</dbReference>
<evidence type="ECO:0000256" key="2">
    <source>
        <dbReference type="ARBA" id="ARBA00016279"/>
    </source>
</evidence>
<dbReference type="CDD" id="cd00757">
    <property type="entry name" value="ThiF_MoeB_HesA_family"/>
    <property type="match status" value="1"/>
</dbReference>
<evidence type="ECO:0000256" key="6">
    <source>
        <dbReference type="ARBA" id="ARBA00022833"/>
    </source>
</evidence>
<dbReference type="GO" id="GO:0046872">
    <property type="term" value="F:metal ion binding"/>
    <property type="evidence" value="ECO:0007669"/>
    <property type="project" value="UniProtKB-KW"/>
</dbReference>
<feature type="domain" description="THIF-type NAD/FAD binding fold" evidence="8">
    <location>
        <begin position="40"/>
        <end position="287"/>
    </location>
</feature>
<dbReference type="AlphaFoldDB" id="B6ACQ3"/>
<proteinExistence type="inferred from homology"/>
<evidence type="ECO:0000259" key="8">
    <source>
        <dbReference type="Pfam" id="PF00899"/>
    </source>
</evidence>
<dbReference type="InterPro" id="IPR035985">
    <property type="entry name" value="Ubiquitin-activating_enz"/>
</dbReference>
<dbReference type="GO" id="GO:0071569">
    <property type="term" value="P:protein ufmylation"/>
    <property type="evidence" value="ECO:0007669"/>
    <property type="project" value="TreeGrafter"/>
</dbReference>
<dbReference type="VEuPathDB" id="CryptoDB:CMU_016570"/>
<dbReference type="GO" id="GO:0005524">
    <property type="term" value="F:ATP binding"/>
    <property type="evidence" value="ECO:0007669"/>
    <property type="project" value="UniProtKB-KW"/>
</dbReference>
<dbReference type="OrthoDB" id="206053at2759"/>
<evidence type="ECO:0000313" key="10">
    <source>
        <dbReference type="Proteomes" id="UP000001460"/>
    </source>
</evidence>
<gene>
    <name evidence="9" type="ORF">CMU_016570</name>
</gene>
<keyword evidence="4" id="KW-0547">Nucleotide-binding</keyword>
<dbReference type="OMA" id="ACCKADQ"/>
<evidence type="ECO:0000313" key="9">
    <source>
        <dbReference type="EMBL" id="EEA05907.1"/>
    </source>
</evidence>
<dbReference type="STRING" id="441375.B6ACQ3"/>
<dbReference type="RefSeq" id="XP_002140256.1">
    <property type="nucleotide sequence ID" value="XM_002140220.1"/>
</dbReference>
<protein>
    <recommendedName>
        <fullName evidence="2">Ubiquitin-like modifier-activating enzyme 5</fullName>
    </recommendedName>
</protein>
<dbReference type="eggNOG" id="KOG2336">
    <property type="taxonomic scope" value="Eukaryota"/>
</dbReference>
<reference evidence="9" key="1">
    <citation type="submission" date="2008-06" db="EMBL/GenBank/DDBJ databases">
        <authorList>
            <person name="Lorenzi H."/>
            <person name="Inman J."/>
            <person name="Miller J."/>
            <person name="Schobel S."/>
            <person name="Amedeo P."/>
            <person name="Caler E.V."/>
            <person name="da Silva J."/>
        </authorList>
    </citation>
    <scope>NUCLEOTIDE SEQUENCE [LARGE SCALE GENOMIC DNA]</scope>
    <source>
        <strain evidence="9">RN66</strain>
    </source>
</reference>
<evidence type="ECO:0000256" key="3">
    <source>
        <dbReference type="ARBA" id="ARBA00022723"/>
    </source>
</evidence>
<dbReference type="PANTHER" id="PTHR10953:SF9">
    <property type="entry name" value="UBIQUITIN-LIKE MODIFIER-ACTIVATING ENZYME 5"/>
    <property type="match status" value="1"/>
</dbReference>
<dbReference type="EMBL" id="DS989728">
    <property type="protein sequence ID" value="EEA05907.1"/>
    <property type="molecule type" value="Genomic_DNA"/>
</dbReference>
<sequence>MASPILKNGLKLNNISNDSDSNNEIKNEQNNVDNLKDNPYSRLIALQNMGVINDYNKIKNFSLVIIGVGGIGSISAEMLVRCGIGKLVIFDYDKVELANMNRLFYTPKQKGIDKVQACIETLKVINPDIDIIGYNLNICTNTDKFSEILKTSSKTKSLVDLVISCVDNYAARITISQICNQHGIVWFESGISENAVSGHIQIIIPGKTACYSCVPPLITCLDKDETNIIRNGTCAASLPTTCSIIAGLLINNCLKYLLNFGELSFFLGYNALSDFFPRYMIASNPDCCDKWCRYRQKLNSDLKVTEKISDHLTNSDESQSSNLFGIQILESSCDHSQRDQFNYTPNQLITEHLQDISVSELMKKLSDITELDI</sequence>
<evidence type="ECO:0000256" key="1">
    <source>
        <dbReference type="ARBA" id="ARBA00005339"/>
    </source>
</evidence>
<dbReference type="InterPro" id="IPR045886">
    <property type="entry name" value="ThiF/MoeB/HesA"/>
</dbReference>
<keyword evidence="10" id="KW-1185">Reference proteome</keyword>
<comment type="similarity">
    <text evidence="1">Belongs to the ubiquitin-activating E1 family. UBA5 subfamily.</text>
</comment>
<keyword evidence="7" id="KW-0067">ATP-binding</keyword>
<dbReference type="PANTHER" id="PTHR10953">
    <property type="entry name" value="UBIQUITIN-ACTIVATING ENZYME E1"/>
    <property type="match status" value="1"/>
</dbReference>
<name>B6ACQ3_CRYMR</name>